<dbReference type="Proteomes" id="UP001390339">
    <property type="component" value="Unassembled WGS sequence"/>
</dbReference>
<gene>
    <name evidence="3" type="ORF">PGQ11_005502</name>
</gene>
<name>A0ABR2JBR5_9PEZI</name>
<dbReference type="EMBL" id="JAPCWZ010000003">
    <property type="protein sequence ID" value="KAK8874988.1"/>
    <property type="molecule type" value="Genomic_DNA"/>
</dbReference>
<evidence type="ECO:0000256" key="1">
    <source>
        <dbReference type="SAM" id="MobiDB-lite"/>
    </source>
</evidence>
<keyword evidence="2" id="KW-0812">Transmembrane</keyword>
<reference evidence="3 4" key="1">
    <citation type="journal article" date="2024" name="IMA Fungus">
        <title>Apiospora arundinis, a panoply of carbohydrate-active enzymes and secondary metabolites.</title>
        <authorList>
            <person name="Sorensen T."/>
            <person name="Petersen C."/>
            <person name="Muurmann A.T."/>
            <person name="Christiansen J.V."/>
            <person name="Brundto M.L."/>
            <person name="Overgaard C.K."/>
            <person name="Boysen A.T."/>
            <person name="Wollenberg R.D."/>
            <person name="Larsen T.O."/>
            <person name="Sorensen J.L."/>
            <person name="Nielsen K.L."/>
            <person name="Sondergaard T.E."/>
        </authorList>
    </citation>
    <scope>NUCLEOTIDE SEQUENCE [LARGE SCALE GENOMIC DNA]</scope>
    <source>
        <strain evidence="3 4">AAU 773</strain>
    </source>
</reference>
<keyword evidence="2" id="KW-0472">Membrane</keyword>
<protein>
    <submittedName>
        <fullName evidence="3">Uncharacterized protein</fullName>
    </submittedName>
</protein>
<accession>A0ABR2JBR5</accession>
<comment type="caution">
    <text evidence="3">The sequence shown here is derived from an EMBL/GenBank/DDBJ whole genome shotgun (WGS) entry which is preliminary data.</text>
</comment>
<sequence length="160" mass="17824">MEFYRSVQHAISASYAQWDHEGLRIHFELSSKDPFTYQSLMFLACYMSGILIGALLYHAILISRCRHGPHCFHCLLYRPTLEIAAAFTKEFTQHMRTTHSTQAEGSDGYEPTDYATVEPAPPTGTVDMAITEDIVEATEDTDEGAPSTPPGTQLSSDGRF</sequence>
<feature type="transmembrane region" description="Helical" evidence="2">
    <location>
        <begin position="40"/>
        <end position="60"/>
    </location>
</feature>
<keyword evidence="4" id="KW-1185">Reference proteome</keyword>
<organism evidence="3 4">
    <name type="scientific">Apiospora arundinis</name>
    <dbReference type="NCBI Taxonomy" id="335852"/>
    <lineage>
        <taxon>Eukaryota</taxon>
        <taxon>Fungi</taxon>
        <taxon>Dikarya</taxon>
        <taxon>Ascomycota</taxon>
        <taxon>Pezizomycotina</taxon>
        <taxon>Sordariomycetes</taxon>
        <taxon>Xylariomycetidae</taxon>
        <taxon>Amphisphaeriales</taxon>
        <taxon>Apiosporaceae</taxon>
        <taxon>Apiospora</taxon>
    </lineage>
</organism>
<evidence type="ECO:0000313" key="3">
    <source>
        <dbReference type="EMBL" id="KAK8874988.1"/>
    </source>
</evidence>
<evidence type="ECO:0000313" key="4">
    <source>
        <dbReference type="Proteomes" id="UP001390339"/>
    </source>
</evidence>
<feature type="compositionally biased region" description="Polar residues" evidence="1">
    <location>
        <begin position="150"/>
        <end position="160"/>
    </location>
</feature>
<feature type="region of interest" description="Disordered" evidence="1">
    <location>
        <begin position="134"/>
        <end position="160"/>
    </location>
</feature>
<keyword evidence="2" id="KW-1133">Transmembrane helix</keyword>
<feature type="compositionally biased region" description="Acidic residues" evidence="1">
    <location>
        <begin position="134"/>
        <end position="143"/>
    </location>
</feature>
<evidence type="ECO:0000256" key="2">
    <source>
        <dbReference type="SAM" id="Phobius"/>
    </source>
</evidence>
<proteinExistence type="predicted"/>